<keyword evidence="7 11" id="KW-0472">Membrane</keyword>
<evidence type="ECO:0000256" key="10">
    <source>
        <dbReference type="SAM" id="MobiDB-lite"/>
    </source>
</evidence>
<dbReference type="InterPro" id="IPR003961">
    <property type="entry name" value="FN3_dom"/>
</dbReference>
<dbReference type="InterPro" id="IPR048497">
    <property type="entry name" value="LIF-R-like_Ig-like"/>
</dbReference>
<keyword evidence="3 11" id="KW-0812">Transmembrane</keyword>
<feature type="compositionally biased region" description="Low complexity" evidence="10">
    <location>
        <begin position="739"/>
        <end position="760"/>
    </location>
</feature>
<dbReference type="PROSITE" id="PS50853">
    <property type="entry name" value="FN3"/>
    <property type="match status" value="2"/>
</dbReference>
<keyword evidence="8" id="KW-0675">Receptor</keyword>
<proteinExistence type="inferred from homology"/>
<dbReference type="Pfam" id="PF21177">
    <property type="entry name" value="LIF-R_Ig-like"/>
    <property type="match status" value="1"/>
</dbReference>
<accession>A0A3B3ZZH4</accession>
<dbReference type="STRING" id="409849.ENSPMGP00000010158"/>
<keyword evidence="4" id="KW-0732">Signal</keyword>
<reference evidence="13" key="1">
    <citation type="submission" date="2025-08" db="UniProtKB">
        <authorList>
            <consortium name="Ensembl"/>
        </authorList>
    </citation>
    <scope>IDENTIFICATION</scope>
</reference>
<keyword evidence="14" id="KW-1185">Reference proteome</keyword>
<evidence type="ECO:0000259" key="12">
    <source>
        <dbReference type="PROSITE" id="PS50853"/>
    </source>
</evidence>
<name>A0A3B3ZZH4_9GOBI</name>
<dbReference type="InterPro" id="IPR013783">
    <property type="entry name" value="Ig-like_fold"/>
</dbReference>
<feature type="domain" description="Fibronectin type-III" evidence="12">
    <location>
        <begin position="286"/>
        <end position="383"/>
    </location>
</feature>
<sequence>ALLQEITCIFLCHLFIPIPQQVSLSENLKTQQVSISWVGGEATTFDLLILRTELNDTVFYETVTVAAEASGQSKFLWTSAEPLECTSLSFRVRSRSGQLTSDWSSTQILQGNDSPTDERMQAYPQDKTVPAGSNITFCCIIGEGKSFDSFHFISESINVTRLSRRTYAATVYNLKPSRSYGHNAYCKGKTEAELYGAVIFVGYPPLFTDFICETHDLTSAVCHWTEPRKTQLLGRRQTRYSINGRYGQNRKQCSFPRWEENWKLLGWNPLGEYSLTDIADVRSRVVPLPPEELSTVANARNATVTWQWKLNHYVSLPLVCQVELMSSDDKTKRTFSGVGLRSATLLDLYPYEEYSVKVRCGAQQNFWRWGNWSKTISFQTDSEIPSAPDVWMWMNGDTTGQILWKPYEPRKSHGPIVSYEVTLWSPDDITRHTQIVSPETFAMPVNLSGISINNTKVIASVVAKNPAGLSPPESLDLDSEAITKVDFREGAFPLSWQSDANSSCGYIVEWYEASCQRDCPVEWIKVGEEITNVSIKSDAFEPGVRYYFSLYSCSSEAPELLKRWEGYTRELAPSSSVQLSTEQQDSDILISWSEIPSTHRRGFLLGYNVYLNNGSQLTKLADWLIFEILATLGVTALALIIVTFVCYKKRKCMVHIVEKPEWDSSKEVLVVIPEEDEDDEGQGIRDEPVDTDEPTSLRYYNQVVDERPIRPRYPDSSASSASSMDSGRTDVTYTGIQTSGSSLVFQSDSQSSSDQPLVVPESCGGADGGYRPQMQLPPENDNASLAQSHSLPESQACRSGGYRPQNNWQLDSPDEADERRSLAPSLGSPTSIASTQFLLPDQSSDELAEEKHQSSAATWLTNLLSTTKP</sequence>
<feature type="compositionally biased region" description="Basic and acidic residues" evidence="10">
    <location>
        <begin position="704"/>
        <end position="713"/>
    </location>
</feature>
<evidence type="ECO:0000313" key="13">
    <source>
        <dbReference type="Ensembl" id="ENSPMGP00000010158.1"/>
    </source>
</evidence>
<dbReference type="Gene3D" id="2.60.40.10">
    <property type="entry name" value="Immunoglobulins"/>
    <property type="match status" value="6"/>
</dbReference>
<evidence type="ECO:0000256" key="9">
    <source>
        <dbReference type="ARBA" id="ARBA00023180"/>
    </source>
</evidence>
<evidence type="ECO:0000256" key="11">
    <source>
        <dbReference type="SAM" id="Phobius"/>
    </source>
</evidence>
<keyword evidence="9" id="KW-0325">Glycoprotein</keyword>
<dbReference type="Ensembl" id="ENSPMGT00000010837.1">
    <property type="protein sequence ID" value="ENSPMGP00000010158.1"/>
    <property type="gene ID" value="ENSPMGG00000008425.1"/>
</dbReference>
<dbReference type="InterPro" id="IPR036116">
    <property type="entry name" value="FN3_sf"/>
</dbReference>
<keyword evidence="6 11" id="KW-1133">Transmembrane helix</keyword>
<dbReference type="PANTHER" id="PTHR48423">
    <property type="entry name" value="INTERLEUKIN-27 RECEPTOR SUBUNIT ALPHA"/>
    <property type="match status" value="1"/>
</dbReference>
<feature type="transmembrane region" description="Helical" evidence="11">
    <location>
        <begin position="623"/>
        <end position="647"/>
    </location>
</feature>
<dbReference type="CDD" id="cd00063">
    <property type="entry name" value="FN3"/>
    <property type="match status" value="2"/>
</dbReference>
<dbReference type="Proteomes" id="UP000261520">
    <property type="component" value="Unplaced"/>
</dbReference>
<dbReference type="PANTHER" id="PTHR48423:SF1">
    <property type="entry name" value="INTERLEUKIN-27 RECEPTOR SUBUNIT ALPHA"/>
    <property type="match status" value="1"/>
</dbReference>
<feature type="compositionally biased region" description="Low complexity" evidence="10">
    <location>
        <begin position="715"/>
        <end position="726"/>
    </location>
</feature>
<evidence type="ECO:0000256" key="1">
    <source>
        <dbReference type="ARBA" id="ARBA00004479"/>
    </source>
</evidence>
<feature type="compositionally biased region" description="Polar residues" evidence="10">
    <location>
        <begin position="729"/>
        <end position="738"/>
    </location>
</feature>
<feature type="region of interest" description="Disordered" evidence="10">
    <location>
        <begin position="674"/>
        <end position="833"/>
    </location>
</feature>
<evidence type="ECO:0000256" key="3">
    <source>
        <dbReference type="ARBA" id="ARBA00022692"/>
    </source>
</evidence>
<keyword evidence="5" id="KW-0677">Repeat</keyword>
<dbReference type="AlphaFoldDB" id="A0A3B3ZZH4"/>
<feature type="domain" description="Fibronectin type-III" evidence="12">
    <location>
        <begin position="384"/>
        <end position="486"/>
    </location>
</feature>
<reference evidence="13" key="2">
    <citation type="submission" date="2025-09" db="UniProtKB">
        <authorList>
            <consortium name="Ensembl"/>
        </authorList>
    </citation>
    <scope>IDENTIFICATION</scope>
</reference>
<dbReference type="Pfam" id="PF25552">
    <property type="entry name" value="LIFR_D4"/>
    <property type="match status" value="1"/>
</dbReference>
<evidence type="ECO:0000256" key="7">
    <source>
        <dbReference type="ARBA" id="ARBA00023136"/>
    </source>
</evidence>
<evidence type="ECO:0000256" key="6">
    <source>
        <dbReference type="ARBA" id="ARBA00022989"/>
    </source>
</evidence>
<evidence type="ECO:0000256" key="4">
    <source>
        <dbReference type="ARBA" id="ARBA00022729"/>
    </source>
</evidence>
<feature type="compositionally biased region" description="Polar residues" evidence="10">
    <location>
        <begin position="781"/>
        <end position="797"/>
    </location>
</feature>
<organism evidence="13 14">
    <name type="scientific">Periophthalmus magnuspinnatus</name>
    <dbReference type="NCBI Taxonomy" id="409849"/>
    <lineage>
        <taxon>Eukaryota</taxon>
        <taxon>Metazoa</taxon>
        <taxon>Chordata</taxon>
        <taxon>Craniata</taxon>
        <taxon>Vertebrata</taxon>
        <taxon>Euteleostomi</taxon>
        <taxon>Actinopterygii</taxon>
        <taxon>Neopterygii</taxon>
        <taxon>Teleostei</taxon>
        <taxon>Neoteleostei</taxon>
        <taxon>Acanthomorphata</taxon>
        <taxon>Gobiaria</taxon>
        <taxon>Gobiiformes</taxon>
        <taxon>Gobioidei</taxon>
        <taxon>Gobiidae</taxon>
        <taxon>Oxudercinae</taxon>
        <taxon>Periophthalmus</taxon>
    </lineage>
</organism>
<evidence type="ECO:0000256" key="2">
    <source>
        <dbReference type="ARBA" id="ARBA00008921"/>
    </source>
</evidence>
<dbReference type="GO" id="GO:0005886">
    <property type="term" value="C:plasma membrane"/>
    <property type="evidence" value="ECO:0007669"/>
    <property type="project" value="UniProtKB-ARBA"/>
</dbReference>
<comment type="similarity">
    <text evidence="2">Belongs to the type I cytokine receptor family. Type 2 subfamily.</text>
</comment>
<dbReference type="SUPFAM" id="SSF49265">
    <property type="entry name" value="Fibronectin type III"/>
    <property type="match status" value="3"/>
</dbReference>
<evidence type="ECO:0000256" key="5">
    <source>
        <dbReference type="ARBA" id="ARBA00022737"/>
    </source>
</evidence>
<evidence type="ECO:0000256" key="8">
    <source>
        <dbReference type="ARBA" id="ARBA00023170"/>
    </source>
</evidence>
<evidence type="ECO:0000313" key="14">
    <source>
        <dbReference type="Proteomes" id="UP000261520"/>
    </source>
</evidence>
<comment type="subcellular location">
    <subcellularLocation>
        <location evidence="1">Membrane</location>
        <topology evidence="1">Single-pass type I membrane protein</topology>
    </subcellularLocation>
</comment>
<dbReference type="InterPro" id="IPR052672">
    <property type="entry name" value="Type1_Cytokine_Rcpt_Type2"/>
</dbReference>
<protein>
    <recommendedName>
        <fullName evidence="12">Fibronectin type-III domain-containing protein</fullName>
    </recommendedName>
</protein>